<sequence length="316" mass="35004">MASPLVSICIPAFKAAGFIGETLESIRTQLFPDWELIVVEDGSDDGTEAIVRAFARSLSQPVSFLRHDVNLGLPATRNTAIAHASGEWIALIDSDDLWEPGHLAALLQRADRDDVDLVHSGVVMFDSDTGATLEHRVPSADALAGFPRSLFVADYIIQPSSTLIRRSLCRRVGGFDPGFRYVEDREFWLRLVRCGARVAYVDSLTCRYRQHAGAMTRRAAEMAVGVAQVFERNADWELVPRALRLDRAAGAWLSAGRIVLRENPRDARRHFARGLRHRPGSPRLLAYWCAAALLGAFRKDPRAARAPHIPRAPHVA</sequence>
<dbReference type="GO" id="GO:0016740">
    <property type="term" value="F:transferase activity"/>
    <property type="evidence" value="ECO:0007669"/>
    <property type="project" value="UniProtKB-KW"/>
</dbReference>
<dbReference type="InterPro" id="IPR029044">
    <property type="entry name" value="Nucleotide-diphossugar_trans"/>
</dbReference>
<keyword evidence="3" id="KW-1185">Reference proteome</keyword>
<dbReference type="RefSeq" id="WP_068768924.1">
    <property type="nucleotide sequence ID" value="NZ_CP109796.1"/>
</dbReference>
<dbReference type="PANTHER" id="PTHR43685:SF2">
    <property type="entry name" value="GLYCOSYLTRANSFERASE 2-LIKE DOMAIN-CONTAINING PROTEIN"/>
    <property type="match status" value="1"/>
</dbReference>
<dbReference type="InterPro" id="IPR001173">
    <property type="entry name" value="Glyco_trans_2-like"/>
</dbReference>
<dbReference type="InterPro" id="IPR050834">
    <property type="entry name" value="Glycosyltransf_2"/>
</dbReference>
<dbReference type="OrthoDB" id="198233at2"/>
<feature type="domain" description="Glycosyltransferase 2-like" evidence="1">
    <location>
        <begin position="7"/>
        <end position="171"/>
    </location>
</feature>
<dbReference type="EMBL" id="LRRQ01000030">
    <property type="protein sequence ID" value="OAM91345.1"/>
    <property type="molecule type" value="Genomic_DNA"/>
</dbReference>
<protein>
    <submittedName>
        <fullName evidence="2">Glycosyl transferase</fullName>
    </submittedName>
</protein>
<name>A0A178IQ12_9BACT</name>
<evidence type="ECO:0000313" key="3">
    <source>
        <dbReference type="Proteomes" id="UP000078486"/>
    </source>
</evidence>
<dbReference type="AlphaFoldDB" id="A0A178IQ12"/>
<gene>
    <name evidence="2" type="ORF">AW736_03820</name>
</gene>
<dbReference type="STRING" id="1184151.AW736_03820"/>
<dbReference type="PANTHER" id="PTHR43685">
    <property type="entry name" value="GLYCOSYLTRANSFERASE"/>
    <property type="match status" value="1"/>
</dbReference>
<organism evidence="2 3">
    <name type="scientific">Termitidicoccus mucosus</name>
    <dbReference type="NCBI Taxonomy" id="1184151"/>
    <lineage>
        <taxon>Bacteria</taxon>
        <taxon>Pseudomonadati</taxon>
        <taxon>Verrucomicrobiota</taxon>
        <taxon>Opitutia</taxon>
        <taxon>Opitutales</taxon>
        <taxon>Opitutaceae</taxon>
        <taxon>Termitidicoccus</taxon>
    </lineage>
</organism>
<dbReference type="SUPFAM" id="SSF53448">
    <property type="entry name" value="Nucleotide-diphospho-sugar transferases"/>
    <property type="match status" value="1"/>
</dbReference>
<keyword evidence="2" id="KW-0808">Transferase</keyword>
<comment type="caution">
    <text evidence="2">The sequence shown here is derived from an EMBL/GenBank/DDBJ whole genome shotgun (WGS) entry which is preliminary data.</text>
</comment>
<dbReference type="Proteomes" id="UP000078486">
    <property type="component" value="Unassembled WGS sequence"/>
</dbReference>
<evidence type="ECO:0000259" key="1">
    <source>
        <dbReference type="Pfam" id="PF00535"/>
    </source>
</evidence>
<dbReference type="Pfam" id="PF00535">
    <property type="entry name" value="Glycos_transf_2"/>
    <property type="match status" value="1"/>
</dbReference>
<dbReference type="Gene3D" id="3.90.550.10">
    <property type="entry name" value="Spore Coat Polysaccharide Biosynthesis Protein SpsA, Chain A"/>
    <property type="match status" value="1"/>
</dbReference>
<accession>A0A178IQ12</accession>
<proteinExistence type="predicted"/>
<evidence type="ECO:0000313" key="2">
    <source>
        <dbReference type="EMBL" id="OAM91345.1"/>
    </source>
</evidence>
<reference evidence="2 3" key="1">
    <citation type="submission" date="2016-01" db="EMBL/GenBank/DDBJ databases">
        <title>High potential of lignocellulose degradation of a new Verrucomicrobia species.</title>
        <authorList>
            <person name="Wang Y."/>
            <person name="Shi Y."/>
            <person name="Qiu Z."/>
            <person name="Liu S."/>
            <person name="Yang H."/>
        </authorList>
    </citation>
    <scope>NUCLEOTIDE SEQUENCE [LARGE SCALE GENOMIC DNA]</scope>
    <source>
        <strain evidence="2 3">TSB47</strain>
    </source>
</reference>